<name>A0A485CY01_KLUCR</name>
<organism evidence="1 2">
    <name type="scientific">Kluyvera cryocrescens</name>
    <name type="common">Kluyvera citrophila</name>
    <dbReference type="NCBI Taxonomy" id="580"/>
    <lineage>
        <taxon>Bacteria</taxon>
        <taxon>Pseudomonadati</taxon>
        <taxon>Pseudomonadota</taxon>
        <taxon>Gammaproteobacteria</taxon>
        <taxon>Enterobacterales</taxon>
        <taxon>Enterobacteriaceae</taxon>
        <taxon>Kluyvera</taxon>
    </lineage>
</organism>
<protein>
    <submittedName>
        <fullName evidence="1">Uncharacterized protein</fullName>
    </submittedName>
</protein>
<evidence type="ECO:0000313" key="1">
    <source>
        <dbReference type="EMBL" id="VFS89334.1"/>
    </source>
</evidence>
<gene>
    <name evidence="1" type="ORF">NCTC12993_07241</name>
</gene>
<proteinExistence type="predicted"/>
<dbReference type="Proteomes" id="UP000401081">
    <property type="component" value="Unassembled WGS sequence"/>
</dbReference>
<evidence type="ECO:0000313" key="2">
    <source>
        <dbReference type="Proteomes" id="UP000401081"/>
    </source>
</evidence>
<keyword evidence="2" id="KW-1185">Reference proteome</keyword>
<dbReference type="AlphaFoldDB" id="A0A485CY01"/>
<dbReference type="EMBL" id="CAADJD010000031">
    <property type="protein sequence ID" value="VFS89334.1"/>
    <property type="molecule type" value="Genomic_DNA"/>
</dbReference>
<accession>A0A485CY01</accession>
<reference evidence="1 2" key="1">
    <citation type="submission" date="2019-03" db="EMBL/GenBank/DDBJ databases">
        <authorList>
            <consortium name="Pathogen Informatics"/>
        </authorList>
    </citation>
    <scope>NUCLEOTIDE SEQUENCE [LARGE SCALE GENOMIC DNA]</scope>
    <source>
        <strain evidence="1 2">NCTC12993</strain>
    </source>
</reference>
<sequence>MLNAGLRLRFIPCAFSDEGRKKFSAALSADNGSPYLKVRLTIDKGKRARQLGLISDRLTIADVSSNTDKSFSKT</sequence>